<evidence type="ECO:0000313" key="1">
    <source>
        <dbReference type="EMBL" id="CEG48974.1"/>
    </source>
</evidence>
<dbReference type="Proteomes" id="UP000054928">
    <property type="component" value="Unassembled WGS sequence"/>
</dbReference>
<dbReference type="EMBL" id="CCYD01003042">
    <property type="protein sequence ID" value="CEG48974.1"/>
    <property type="molecule type" value="Genomic_DNA"/>
</dbReference>
<dbReference type="RefSeq" id="XP_024585343.1">
    <property type="nucleotide sequence ID" value="XM_024720110.1"/>
</dbReference>
<proteinExistence type="predicted"/>
<reference evidence="2" key="1">
    <citation type="submission" date="2014-09" db="EMBL/GenBank/DDBJ databases">
        <authorList>
            <person name="Sharma Rahul"/>
            <person name="Thines Marco"/>
        </authorList>
    </citation>
    <scope>NUCLEOTIDE SEQUENCE [LARGE SCALE GENOMIC DNA]</scope>
</reference>
<protein>
    <submittedName>
        <fullName evidence="1">Uncharacterized protein</fullName>
    </submittedName>
</protein>
<organism evidence="1 2">
    <name type="scientific">Plasmopara halstedii</name>
    <name type="common">Downy mildew of sunflower</name>
    <dbReference type="NCBI Taxonomy" id="4781"/>
    <lineage>
        <taxon>Eukaryota</taxon>
        <taxon>Sar</taxon>
        <taxon>Stramenopiles</taxon>
        <taxon>Oomycota</taxon>
        <taxon>Peronosporomycetes</taxon>
        <taxon>Peronosporales</taxon>
        <taxon>Peronosporaceae</taxon>
        <taxon>Plasmopara</taxon>
    </lineage>
</organism>
<dbReference type="GeneID" id="36401819"/>
<keyword evidence="2" id="KW-1185">Reference proteome</keyword>
<accession>A0A0P1B3R3</accession>
<evidence type="ECO:0000313" key="2">
    <source>
        <dbReference type="Proteomes" id="UP000054928"/>
    </source>
</evidence>
<sequence>MSIIEIEAEPVSRLHPESKLLLTKSRVGSKYSPQPTWRFCRLVLQVRPQVLTP</sequence>
<name>A0A0P1B3R3_PLAHL</name>
<dbReference type="AlphaFoldDB" id="A0A0P1B3R3"/>